<evidence type="ECO:0000313" key="1">
    <source>
        <dbReference type="EMBL" id="CAF9911108.1"/>
    </source>
</evidence>
<dbReference type="OrthoDB" id="62952at2759"/>
<protein>
    <submittedName>
        <fullName evidence="1">Uncharacterized protein</fullName>
    </submittedName>
</protein>
<proteinExistence type="predicted"/>
<gene>
    <name evidence="1" type="ORF">IMSHALPRED_009927</name>
</gene>
<dbReference type="EMBL" id="CAJPDT010000008">
    <property type="protein sequence ID" value="CAF9911108.1"/>
    <property type="molecule type" value="Genomic_DNA"/>
</dbReference>
<comment type="caution">
    <text evidence="1">The sequence shown here is derived from an EMBL/GenBank/DDBJ whole genome shotgun (WGS) entry which is preliminary data.</text>
</comment>
<dbReference type="AlphaFoldDB" id="A0A8H3IAF7"/>
<name>A0A8H3IAF7_9LECA</name>
<reference evidence="1" key="1">
    <citation type="submission" date="2021-03" db="EMBL/GenBank/DDBJ databases">
        <authorList>
            <person name="Tagirdzhanova G."/>
        </authorList>
    </citation>
    <scope>NUCLEOTIDE SEQUENCE</scope>
</reference>
<accession>A0A8H3IAF7</accession>
<evidence type="ECO:0000313" key="2">
    <source>
        <dbReference type="Proteomes" id="UP000664534"/>
    </source>
</evidence>
<keyword evidence="2" id="KW-1185">Reference proteome</keyword>
<organism evidence="1 2">
    <name type="scientific">Imshaugia aleurites</name>
    <dbReference type="NCBI Taxonomy" id="172621"/>
    <lineage>
        <taxon>Eukaryota</taxon>
        <taxon>Fungi</taxon>
        <taxon>Dikarya</taxon>
        <taxon>Ascomycota</taxon>
        <taxon>Pezizomycotina</taxon>
        <taxon>Lecanoromycetes</taxon>
        <taxon>OSLEUM clade</taxon>
        <taxon>Lecanoromycetidae</taxon>
        <taxon>Lecanorales</taxon>
        <taxon>Lecanorineae</taxon>
        <taxon>Parmeliaceae</taxon>
        <taxon>Imshaugia</taxon>
    </lineage>
</organism>
<sequence>MSAFEKLPREVRDMIYGYCLIHDGEIIPYPNIDERRVIEKDGGEAAKRCTGRRGVECNDKQILRSCGGITYATDWPSVALLGVNKNIQEEAASVLFGKNVRRISYVEHWEMGEEKDLWYTYRTHFRHISTHMSMNDADDVLRDIKRTRATAKALNWSRDRLRSEIHAQNLRWLAHTFEFRYELLVMMKLKSLVFDVENLFCPMGCCRERALHSFCKEMRDDGPWYRKQNHEKTGRNGETTTQSLISDLEAKFKTDVKVVGLEDDTEKDIFMHHWRLYVK</sequence>
<dbReference type="Proteomes" id="UP000664534">
    <property type="component" value="Unassembled WGS sequence"/>
</dbReference>